<feature type="transmembrane region" description="Helical" evidence="10">
    <location>
        <begin position="20"/>
        <end position="43"/>
    </location>
</feature>
<dbReference type="OrthoDB" id="434092at2759"/>
<feature type="transmembrane region" description="Helical" evidence="10">
    <location>
        <begin position="204"/>
        <end position="226"/>
    </location>
</feature>
<evidence type="ECO:0000256" key="7">
    <source>
        <dbReference type="ARBA" id="ARBA00023098"/>
    </source>
</evidence>
<dbReference type="Proteomes" id="UP000504633">
    <property type="component" value="Unplaced"/>
</dbReference>
<keyword evidence="2 10" id="KW-0444">Lipid biosynthesis</keyword>
<sequence>MHASNSTFSNMFEFRREDPWTAQVYLLTSPWPVICICSAYLLFVYRIGPRFMQNRKPYNLKNVILIYNICQMIYNATMFLLIFYYIFIVNVYDKSCMETLKLDSPIKSVERWISYAFFINKIFDLLDTIFFVLRKSYKQITVLHVYHHAMMVFCMYWVIRMYGVGGQYSTMGLCNSLVHFTMYFYYFVSGLRPEMKASLWWKKYITITQIIQFMIYLVQSIIVLLYNPSCQFPLFMQWQQIFQSTVMIVMFSNFYYKAYVKPKKRTE</sequence>
<keyword evidence="4 10" id="KW-0812">Transmembrane</keyword>
<gene>
    <name evidence="12" type="primary">LOC111604271</name>
</gene>
<evidence type="ECO:0000256" key="4">
    <source>
        <dbReference type="ARBA" id="ARBA00022692"/>
    </source>
</evidence>
<evidence type="ECO:0000256" key="8">
    <source>
        <dbReference type="ARBA" id="ARBA00023136"/>
    </source>
</evidence>
<evidence type="ECO:0000256" key="2">
    <source>
        <dbReference type="ARBA" id="ARBA00022516"/>
    </source>
</evidence>
<dbReference type="EC" id="2.3.1.199" evidence="10"/>
<comment type="similarity">
    <text evidence="10">Belongs to the ELO family.</text>
</comment>
<evidence type="ECO:0000313" key="11">
    <source>
        <dbReference type="Proteomes" id="UP000504633"/>
    </source>
</evidence>
<dbReference type="PANTHER" id="PTHR11157">
    <property type="entry name" value="FATTY ACID ACYL TRANSFERASE-RELATED"/>
    <property type="match status" value="1"/>
</dbReference>
<dbReference type="GO" id="GO:0034625">
    <property type="term" value="P:fatty acid elongation, monounsaturated fatty acid"/>
    <property type="evidence" value="ECO:0007669"/>
    <property type="project" value="TreeGrafter"/>
</dbReference>
<dbReference type="GO" id="GO:0042761">
    <property type="term" value="P:very long-chain fatty acid biosynthetic process"/>
    <property type="evidence" value="ECO:0007669"/>
    <property type="project" value="TreeGrafter"/>
</dbReference>
<protein>
    <recommendedName>
        <fullName evidence="10">Elongation of very long chain fatty acids protein</fullName>
        <ecNumber evidence="10">2.3.1.199</ecNumber>
    </recommendedName>
    <alternativeName>
        <fullName evidence="10">Very-long-chain 3-oxoacyl-CoA synthase</fullName>
    </alternativeName>
</protein>
<evidence type="ECO:0000256" key="9">
    <source>
        <dbReference type="ARBA" id="ARBA00023160"/>
    </source>
</evidence>
<keyword evidence="5 10" id="KW-0276">Fatty acid metabolism</keyword>
<feature type="transmembrane region" description="Helical" evidence="10">
    <location>
        <begin position="238"/>
        <end position="256"/>
    </location>
</feature>
<dbReference type="PANTHER" id="PTHR11157:SF116">
    <property type="entry name" value="ELONGATION OF VERY LONG CHAIN FATTY ACIDS PROTEIN-RELATED"/>
    <property type="match status" value="1"/>
</dbReference>
<dbReference type="KEGG" id="dhe:111604271"/>
<evidence type="ECO:0000256" key="5">
    <source>
        <dbReference type="ARBA" id="ARBA00022832"/>
    </source>
</evidence>
<reference evidence="12" key="1">
    <citation type="submission" date="2025-08" db="UniProtKB">
        <authorList>
            <consortium name="RefSeq"/>
        </authorList>
    </citation>
    <scope>IDENTIFICATION</scope>
    <source>
        <strain evidence="12">15085-1641.00</strain>
        <tissue evidence="12">Whole body</tissue>
    </source>
</reference>
<evidence type="ECO:0000256" key="6">
    <source>
        <dbReference type="ARBA" id="ARBA00022989"/>
    </source>
</evidence>
<evidence type="ECO:0000313" key="12">
    <source>
        <dbReference type="RefSeq" id="XP_023178041.2"/>
    </source>
</evidence>
<keyword evidence="11" id="KW-1185">Reference proteome</keyword>
<dbReference type="AlphaFoldDB" id="A0A6J1MLY6"/>
<evidence type="ECO:0000256" key="3">
    <source>
        <dbReference type="ARBA" id="ARBA00022679"/>
    </source>
</evidence>
<evidence type="ECO:0000256" key="1">
    <source>
        <dbReference type="ARBA" id="ARBA00004141"/>
    </source>
</evidence>
<dbReference type="GO" id="GO:0034626">
    <property type="term" value="P:fatty acid elongation, polyunsaturated fatty acid"/>
    <property type="evidence" value="ECO:0007669"/>
    <property type="project" value="TreeGrafter"/>
</dbReference>
<keyword evidence="7 10" id="KW-0443">Lipid metabolism</keyword>
<comment type="catalytic activity">
    <reaction evidence="10">
        <text>a very-long-chain acyl-CoA + malonyl-CoA + H(+) = a very-long-chain 3-oxoacyl-CoA + CO2 + CoA</text>
        <dbReference type="Rhea" id="RHEA:32727"/>
        <dbReference type="ChEBI" id="CHEBI:15378"/>
        <dbReference type="ChEBI" id="CHEBI:16526"/>
        <dbReference type="ChEBI" id="CHEBI:57287"/>
        <dbReference type="ChEBI" id="CHEBI:57384"/>
        <dbReference type="ChEBI" id="CHEBI:90725"/>
        <dbReference type="ChEBI" id="CHEBI:90736"/>
        <dbReference type="EC" id="2.3.1.199"/>
    </reaction>
</comment>
<dbReference type="GO" id="GO:0005789">
    <property type="term" value="C:endoplasmic reticulum membrane"/>
    <property type="evidence" value="ECO:0007669"/>
    <property type="project" value="TreeGrafter"/>
</dbReference>
<name>A0A6J1MLY6_DROHY</name>
<feature type="transmembrane region" description="Helical" evidence="10">
    <location>
        <begin position="145"/>
        <end position="162"/>
    </location>
</feature>
<evidence type="ECO:0000256" key="10">
    <source>
        <dbReference type="RuleBase" id="RU361115"/>
    </source>
</evidence>
<feature type="transmembrane region" description="Helical" evidence="10">
    <location>
        <begin position="112"/>
        <end position="133"/>
    </location>
</feature>
<feature type="transmembrane region" description="Helical" evidence="10">
    <location>
        <begin position="64"/>
        <end position="92"/>
    </location>
</feature>
<keyword evidence="6 10" id="KW-1133">Transmembrane helix</keyword>
<dbReference type="GeneID" id="111604271"/>
<dbReference type="GO" id="GO:0019367">
    <property type="term" value="P:fatty acid elongation, saturated fatty acid"/>
    <property type="evidence" value="ECO:0007669"/>
    <property type="project" value="TreeGrafter"/>
</dbReference>
<proteinExistence type="inferred from homology"/>
<dbReference type="GO" id="GO:0030148">
    <property type="term" value="P:sphingolipid biosynthetic process"/>
    <property type="evidence" value="ECO:0007669"/>
    <property type="project" value="TreeGrafter"/>
</dbReference>
<keyword evidence="3 10" id="KW-0808">Transferase</keyword>
<feature type="transmembrane region" description="Helical" evidence="10">
    <location>
        <begin position="168"/>
        <end position="188"/>
    </location>
</feature>
<dbReference type="InterPro" id="IPR002076">
    <property type="entry name" value="ELO_fam"/>
</dbReference>
<dbReference type="OMA" id="FPLFMQW"/>
<comment type="subcellular location">
    <subcellularLocation>
        <location evidence="1">Membrane</location>
        <topology evidence="1">Multi-pass membrane protein</topology>
    </subcellularLocation>
</comment>
<accession>A0A6J1MLY6</accession>
<keyword evidence="8 10" id="KW-0472">Membrane</keyword>
<dbReference type="Pfam" id="PF01151">
    <property type="entry name" value="ELO"/>
    <property type="match status" value="1"/>
</dbReference>
<dbReference type="RefSeq" id="XP_023178041.2">
    <property type="nucleotide sequence ID" value="XM_023322273.2"/>
</dbReference>
<organism evidence="11 12">
    <name type="scientific">Drosophila hydei</name>
    <name type="common">Fruit fly</name>
    <dbReference type="NCBI Taxonomy" id="7224"/>
    <lineage>
        <taxon>Eukaryota</taxon>
        <taxon>Metazoa</taxon>
        <taxon>Ecdysozoa</taxon>
        <taxon>Arthropoda</taxon>
        <taxon>Hexapoda</taxon>
        <taxon>Insecta</taxon>
        <taxon>Pterygota</taxon>
        <taxon>Neoptera</taxon>
        <taxon>Endopterygota</taxon>
        <taxon>Diptera</taxon>
        <taxon>Brachycera</taxon>
        <taxon>Muscomorpha</taxon>
        <taxon>Ephydroidea</taxon>
        <taxon>Drosophilidae</taxon>
        <taxon>Drosophila</taxon>
    </lineage>
</organism>
<keyword evidence="9 10" id="KW-0275">Fatty acid biosynthesis</keyword>
<dbReference type="GO" id="GO:0009922">
    <property type="term" value="F:fatty acid elongase activity"/>
    <property type="evidence" value="ECO:0007669"/>
    <property type="project" value="UniProtKB-EC"/>
</dbReference>